<dbReference type="Pfam" id="PF10292">
    <property type="entry name" value="7TM_GPCR_Srab"/>
    <property type="match status" value="1"/>
</dbReference>
<accession>A0A7I4Y1M1</accession>
<dbReference type="InterPro" id="IPR019408">
    <property type="entry name" value="7TM_GPCR_serpentine_rcpt_Srab"/>
</dbReference>
<protein>
    <submittedName>
        <fullName evidence="8">Serpentine receptor class gamma</fullName>
    </submittedName>
</protein>
<dbReference type="Proteomes" id="UP000025227">
    <property type="component" value="Unplaced"/>
</dbReference>
<comment type="similarity">
    <text evidence="5">Belongs to the nematode receptor-like protein sra family.</text>
</comment>
<feature type="transmembrane region" description="Helical" evidence="6">
    <location>
        <begin position="228"/>
        <end position="255"/>
    </location>
</feature>
<dbReference type="InterPro" id="IPR051080">
    <property type="entry name" value="Nematode_rcpt-like_serp_alpha"/>
</dbReference>
<evidence type="ECO:0000256" key="3">
    <source>
        <dbReference type="ARBA" id="ARBA00022989"/>
    </source>
</evidence>
<name>A0A7I4Y1M1_HAECO</name>
<evidence type="ECO:0000256" key="1">
    <source>
        <dbReference type="ARBA" id="ARBA00004141"/>
    </source>
</evidence>
<sequence>MNCSDAAELARDVRFRTVLGIQASAGLVSLVVSSIVLRKCGSLYFHVNCKIMITAMLVLFIIHSIFISGLQGMHLVRYVSISDPCQISVRSAICFSMRYPTTACTTCMVLLELSMIIERAIALWKRSHYDSFGPRIGLTLTALSVLFGVLSCAWAMGEEDFSQHHAYCSAMTAKTSKNMGILLFVSSGISVITLCSIVVLFISNSFVKKRTRFHLNTSYQLRENKSVLRLLLPLDVLQATISGLGTMSTFIIMTFKDQLASTTYRTLLASTYLFPYYTVASPTLIWFVIRWSRRLETDRMDAMMKKRSETDNDIYFRTYGEMWGYPR</sequence>
<comment type="subcellular location">
    <subcellularLocation>
        <location evidence="1">Membrane</location>
        <topology evidence="1">Multi-pass membrane protein</topology>
    </subcellularLocation>
</comment>
<feature type="transmembrane region" description="Helical" evidence="6">
    <location>
        <begin position="181"/>
        <end position="207"/>
    </location>
</feature>
<evidence type="ECO:0000256" key="6">
    <source>
        <dbReference type="SAM" id="Phobius"/>
    </source>
</evidence>
<dbReference type="PANTHER" id="PTHR31357:SF5">
    <property type="entry name" value="SERPENTINE RECEPTOR CLASS ALPHA-1-RELATED"/>
    <property type="match status" value="1"/>
</dbReference>
<feature type="transmembrane region" description="Helical" evidence="6">
    <location>
        <begin position="136"/>
        <end position="156"/>
    </location>
</feature>
<dbReference type="AlphaFoldDB" id="A0A7I4Y1M1"/>
<evidence type="ECO:0000256" key="2">
    <source>
        <dbReference type="ARBA" id="ARBA00022692"/>
    </source>
</evidence>
<evidence type="ECO:0000313" key="8">
    <source>
        <dbReference type="WBParaSite" id="HCON_00042910-00001"/>
    </source>
</evidence>
<reference evidence="8" key="1">
    <citation type="submission" date="2020-12" db="UniProtKB">
        <authorList>
            <consortium name="WormBaseParasite"/>
        </authorList>
    </citation>
    <scope>IDENTIFICATION</scope>
    <source>
        <strain evidence="8">MHco3</strain>
    </source>
</reference>
<evidence type="ECO:0000256" key="5">
    <source>
        <dbReference type="ARBA" id="ARBA00037994"/>
    </source>
</evidence>
<keyword evidence="4 6" id="KW-0472">Membrane</keyword>
<feature type="transmembrane region" description="Helical" evidence="6">
    <location>
        <begin position="99"/>
        <end position="124"/>
    </location>
</feature>
<evidence type="ECO:0000256" key="4">
    <source>
        <dbReference type="ARBA" id="ARBA00023136"/>
    </source>
</evidence>
<feature type="transmembrane region" description="Helical" evidence="6">
    <location>
        <begin position="49"/>
        <end position="70"/>
    </location>
</feature>
<keyword evidence="3 6" id="KW-1133">Transmembrane helix</keyword>
<evidence type="ECO:0000313" key="7">
    <source>
        <dbReference type="Proteomes" id="UP000025227"/>
    </source>
</evidence>
<keyword evidence="2 6" id="KW-0812">Transmembrane</keyword>
<dbReference type="PANTHER" id="PTHR31357">
    <property type="entry name" value="SERPENTINE RECEPTOR CLASS ALPHA-10"/>
    <property type="match status" value="1"/>
</dbReference>
<dbReference type="WBParaSite" id="HCON_00042910-00001">
    <property type="protein sequence ID" value="HCON_00042910-00001"/>
    <property type="gene ID" value="HCON_00042910"/>
</dbReference>
<organism evidence="7 8">
    <name type="scientific">Haemonchus contortus</name>
    <name type="common">Barber pole worm</name>
    <dbReference type="NCBI Taxonomy" id="6289"/>
    <lineage>
        <taxon>Eukaryota</taxon>
        <taxon>Metazoa</taxon>
        <taxon>Ecdysozoa</taxon>
        <taxon>Nematoda</taxon>
        <taxon>Chromadorea</taxon>
        <taxon>Rhabditida</taxon>
        <taxon>Rhabditina</taxon>
        <taxon>Rhabditomorpha</taxon>
        <taxon>Strongyloidea</taxon>
        <taxon>Trichostrongylidae</taxon>
        <taxon>Haemonchus</taxon>
    </lineage>
</organism>
<proteinExistence type="inferred from homology"/>
<dbReference type="GO" id="GO:0016020">
    <property type="term" value="C:membrane"/>
    <property type="evidence" value="ECO:0007669"/>
    <property type="project" value="UniProtKB-SubCell"/>
</dbReference>
<feature type="transmembrane region" description="Helical" evidence="6">
    <location>
        <begin position="19"/>
        <end position="37"/>
    </location>
</feature>
<keyword evidence="7" id="KW-1185">Reference proteome</keyword>
<dbReference type="GO" id="GO:0004984">
    <property type="term" value="F:olfactory receptor activity"/>
    <property type="evidence" value="ECO:0007669"/>
    <property type="project" value="TreeGrafter"/>
</dbReference>
<feature type="transmembrane region" description="Helical" evidence="6">
    <location>
        <begin position="267"/>
        <end position="289"/>
    </location>
</feature>